<dbReference type="Proteomes" id="UP000694845">
    <property type="component" value="Unplaced"/>
</dbReference>
<dbReference type="AlphaFoldDB" id="A0A8B7Y822"/>
<dbReference type="PANTHER" id="PTHR35385">
    <property type="entry name" value="PROTEIN B, PUTATIVE-RELATED-RELATED"/>
    <property type="match status" value="1"/>
</dbReference>
<dbReference type="OrthoDB" id="6436300at2759"/>
<gene>
    <name evidence="3" type="primary">LOC110978577</name>
</gene>
<accession>A0A8B7Y822</accession>
<keyword evidence="2" id="KW-1185">Reference proteome</keyword>
<evidence type="ECO:0000256" key="1">
    <source>
        <dbReference type="SAM" id="MobiDB-lite"/>
    </source>
</evidence>
<evidence type="ECO:0000313" key="3">
    <source>
        <dbReference type="RefSeq" id="XP_022089374.1"/>
    </source>
</evidence>
<reference evidence="3" key="1">
    <citation type="submission" date="2025-08" db="UniProtKB">
        <authorList>
            <consortium name="RefSeq"/>
        </authorList>
    </citation>
    <scope>IDENTIFICATION</scope>
</reference>
<dbReference type="KEGG" id="aplc:110978577"/>
<sequence length="532" mass="60928">MTHDLEASIKSYNQEQGLECCKMDQVNDKLVIALCTPLMRRIHSKHQCGGELVFVDASGGIDRYDCRMFMILTHSVAGGLPLGCLITTSESKETVVAALKLYQRMIPEDGFYGRGEQGPVVFLTDDSDSERQSLQEVFPNSITLLCVFHVLQATWRFLLEGKNSIRKEDRPRLLELVKGMVYADTTEHLEEKYDKMNRDATVKKYSCFLNCTKHLYDRRQLWAICFRRDLPLHGNNTTNYMEASMRIIKDQIFQRVRAYNPIQLLDFLLTRIVSYYERRLSDLAIGRIDVTISKRYLPRKGKITAEMVNELEFPLFEVQSESDPDKKVDMSMAMCTCNAGLNGAPCKLQYAVVKFRQVQSFNFFPINDEIMHQRLLFLATGQDHVPEGWFEPLRMDHTERSMSRMTKMQEVVQVPDSVNMNIPSDEDETEETRQHEDLGSSAQEFRLDDLEAGLHSFASKLTDQTRGNPEELAPAVRTFIRQLKNLRTHSSPVSALMSFGKYCGVAQSLSHRQRGNLRRKGVHIGVQPIAVA</sequence>
<dbReference type="GeneID" id="110978577"/>
<evidence type="ECO:0000313" key="2">
    <source>
        <dbReference type="Proteomes" id="UP000694845"/>
    </source>
</evidence>
<proteinExistence type="predicted"/>
<dbReference type="PANTHER" id="PTHR35385:SF2">
    <property type="entry name" value="PROTEIN B, PUTATIVE-RELATED"/>
    <property type="match status" value="1"/>
</dbReference>
<dbReference type="RefSeq" id="XP_022089374.1">
    <property type="nucleotide sequence ID" value="XM_022233682.1"/>
</dbReference>
<dbReference type="OMA" id="YANWNEY"/>
<feature type="region of interest" description="Disordered" evidence="1">
    <location>
        <begin position="419"/>
        <end position="441"/>
    </location>
</feature>
<organism evidence="2 3">
    <name type="scientific">Acanthaster planci</name>
    <name type="common">Crown-of-thorns starfish</name>
    <dbReference type="NCBI Taxonomy" id="133434"/>
    <lineage>
        <taxon>Eukaryota</taxon>
        <taxon>Metazoa</taxon>
        <taxon>Echinodermata</taxon>
        <taxon>Eleutherozoa</taxon>
        <taxon>Asterozoa</taxon>
        <taxon>Asteroidea</taxon>
        <taxon>Valvatacea</taxon>
        <taxon>Valvatida</taxon>
        <taxon>Acanthasteridae</taxon>
        <taxon>Acanthaster</taxon>
    </lineage>
</organism>
<name>A0A8B7Y822_ACAPL</name>
<protein>
    <submittedName>
        <fullName evidence="3">Uncharacterized protein LOC110978577</fullName>
    </submittedName>
</protein>